<proteinExistence type="predicted"/>
<dbReference type="Proteomes" id="UP000008367">
    <property type="component" value="Unassembled WGS sequence"/>
</dbReference>
<reference evidence="1 2" key="1">
    <citation type="submission" date="2012-10" db="EMBL/GenBank/DDBJ databases">
        <title>Genome sequence of Vibrio Cholerae HENC-02.</title>
        <authorList>
            <person name="Eppinger M."/>
            <person name="Hasan N.A."/>
            <person name="Sengamalay N."/>
            <person name="Hine E."/>
            <person name="Su Q."/>
            <person name="Daugherty S.C."/>
            <person name="Young S."/>
            <person name="Sadzewicz L."/>
            <person name="Tallon L."/>
            <person name="Cebula T.A."/>
            <person name="Ravel J."/>
            <person name="Colwell R.R."/>
        </authorList>
    </citation>
    <scope>NUCLEOTIDE SEQUENCE [LARGE SCALE GENOMIC DNA]</scope>
    <source>
        <strain evidence="1 2">HENC-02</strain>
    </source>
</reference>
<feature type="non-terminal residue" evidence="1">
    <location>
        <position position="1"/>
    </location>
</feature>
<accession>A0A454CUC5</accession>
<evidence type="ECO:0000313" key="2">
    <source>
        <dbReference type="Proteomes" id="UP000008367"/>
    </source>
</evidence>
<sequence>MFSYYIFAKSVGVNKNGEH</sequence>
<protein>
    <submittedName>
        <fullName evidence="1">Putative membrane protein</fullName>
    </submittedName>
</protein>
<evidence type="ECO:0000313" key="1">
    <source>
        <dbReference type="EMBL" id="EKM30007.1"/>
    </source>
</evidence>
<comment type="caution">
    <text evidence="1">The sequence shown here is derived from an EMBL/GenBank/DDBJ whole genome shotgun (WGS) entry which is preliminary data.</text>
</comment>
<dbReference type="AlphaFoldDB" id="A0A454CUC5"/>
<name>A0A454CUC5_VIBHA</name>
<organism evidence="1 2">
    <name type="scientific">Vibrio harveyi</name>
    <name type="common">Beneckea harveyi</name>
    <dbReference type="NCBI Taxonomy" id="669"/>
    <lineage>
        <taxon>Bacteria</taxon>
        <taxon>Pseudomonadati</taxon>
        <taxon>Pseudomonadota</taxon>
        <taxon>Gammaproteobacteria</taxon>
        <taxon>Vibrionales</taxon>
        <taxon>Vibrionaceae</taxon>
        <taxon>Vibrio</taxon>
    </lineage>
</organism>
<gene>
    <name evidence="1" type="ORF">VCHENC02_4231B</name>
</gene>
<dbReference type="EMBL" id="AJSR01001833">
    <property type="protein sequence ID" value="EKM30007.1"/>
    <property type="molecule type" value="Genomic_DNA"/>
</dbReference>